<organism evidence="2 3">
    <name type="scientific">Actinomadura syzygii</name>
    <dbReference type="NCBI Taxonomy" id="1427538"/>
    <lineage>
        <taxon>Bacteria</taxon>
        <taxon>Bacillati</taxon>
        <taxon>Actinomycetota</taxon>
        <taxon>Actinomycetes</taxon>
        <taxon>Streptosporangiales</taxon>
        <taxon>Thermomonosporaceae</taxon>
        <taxon>Actinomadura</taxon>
    </lineage>
</organism>
<gene>
    <name evidence="2" type="ORF">FXF65_29965</name>
</gene>
<dbReference type="OrthoDB" id="1122317at2"/>
<dbReference type="AlphaFoldDB" id="A0A5D0TZQ2"/>
<accession>A0A5D0TZQ2</accession>
<keyword evidence="2" id="KW-0503">Monooxygenase</keyword>
<dbReference type="GO" id="GO:0004497">
    <property type="term" value="F:monooxygenase activity"/>
    <property type="evidence" value="ECO:0007669"/>
    <property type="project" value="UniProtKB-KW"/>
</dbReference>
<comment type="caution">
    <text evidence="2">The sequence shown here is derived from an EMBL/GenBank/DDBJ whole genome shotgun (WGS) entry which is preliminary data.</text>
</comment>
<protein>
    <submittedName>
        <fullName evidence="2">Spheroidene monooxygenase</fullName>
    </submittedName>
</protein>
<keyword evidence="3" id="KW-1185">Reference proteome</keyword>
<sequence>MASFHLIRYTGLDAMRHMAFDRPVLRGTGGLRFWRLLGTGRGRSMSLSADLRRWALFAVWDGERALDRFLERSPVAARWRDEAVESWHVRLVPLSSRGGWGGRDPLAGAAPGPSAPPHAPPHGPVAVLTRASIRPWRLAAFYRSIPDVDRLLRRQDGCVASIGVGEWPLARQATFSLWDDEQAIGRFAYRAAAHRDVIGRVRREDWYSEELFARFSPFGSEGSWDGRDPLRPGRA</sequence>
<feature type="region of interest" description="Disordered" evidence="1">
    <location>
        <begin position="102"/>
        <end position="123"/>
    </location>
</feature>
<evidence type="ECO:0000256" key="1">
    <source>
        <dbReference type="SAM" id="MobiDB-lite"/>
    </source>
</evidence>
<evidence type="ECO:0000313" key="2">
    <source>
        <dbReference type="EMBL" id="TYC11267.1"/>
    </source>
</evidence>
<keyword evidence="2" id="KW-0560">Oxidoreductase</keyword>
<dbReference type="EMBL" id="VSFF01000011">
    <property type="protein sequence ID" value="TYC11267.1"/>
    <property type="molecule type" value="Genomic_DNA"/>
</dbReference>
<feature type="compositionally biased region" description="Pro residues" evidence="1">
    <location>
        <begin position="113"/>
        <end position="123"/>
    </location>
</feature>
<dbReference type="InterPro" id="IPR049574">
    <property type="entry name" value="CrtA-like"/>
</dbReference>
<dbReference type="Proteomes" id="UP000322634">
    <property type="component" value="Unassembled WGS sequence"/>
</dbReference>
<evidence type="ECO:0000313" key="3">
    <source>
        <dbReference type="Proteomes" id="UP000322634"/>
    </source>
</evidence>
<proteinExistence type="predicted"/>
<reference evidence="2 3" key="1">
    <citation type="submission" date="2019-08" db="EMBL/GenBank/DDBJ databases">
        <title>Actinomadura sp. nov. CYP1-5 isolated from mountain soil.</title>
        <authorList>
            <person name="Songsumanus A."/>
            <person name="Kuncharoen N."/>
            <person name="Kudo T."/>
            <person name="Yuki M."/>
            <person name="Igarashi Y."/>
            <person name="Tanasupawat S."/>
        </authorList>
    </citation>
    <scope>NUCLEOTIDE SEQUENCE [LARGE SCALE GENOMIC DNA]</scope>
    <source>
        <strain evidence="2 3">GKU157</strain>
    </source>
</reference>
<dbReference type="CDD" id="cd21650">
    <property type="entry name" value="CrtA-like"/>
    <property type="match status" value="1"/>
</dbReference>
<name>A0A5D0TZQ2_9ACTN</name>